<dbReference type="InterPro" id="IPR001789">
    <property type="entry name" value="Sig_transdc_resp-reg_receiver"/>
</dbReference>
<evidence type="ECO:0000256" key="1">
    <source>
        <dbReference type="ARBA" id="ARBA00000085"/>
    </source>
</evidence>
<dbReference type="SMART" id="SM00073">
    <property type="entry name" value="HPT"/>
    <property type="match status" value="1"/>
</dbReference>
<dbReference type="Gene3D" id="3.40.50.2300">
    <property type="match status" value="1"/>
</dbReference>
<dbReference type="InterPro" id="IPR005467">
    <property type="entry name" value="His_kinase_dom"/>
</dbReference>
<keyword evidence="6 16" id="KW-0418">Kinase</keyword>
<feature type="compositionally biased region" description="Low complexity" evidence="11">
    <location>
        <begin position="136"/>
        <end position="145"/>
    </location>
</feature>
<reference evidence="16 17" key="1">
    <citation type="submission" date="2019-03" db="EMBL/GenBank/DDBJ databases">
        <title>Genomic Encyclopedia of Type Strains, Phase IV (KMG-IV): sequencing the most valuable type-strain genomes for metagenomic binning, comparative biology and taxonomic classification.</title>
        <authorList>
            <person name="Goeker M."/>
        </authorList>
    </citation>
    <scope>NUCLEOTIDE SEQUENCE [LARGE SCALE GENOMIC DNA]</scope>
    <source>
        <strain evidence="16 17">DSM 28679</strain>
    </source>
</reference>
<dbReference type="GO" id="GO:0005737">
    <property type="term" value="C:cytoplasm"/>
    <property type="evidence" value="ECO:0007669"/>
    <property type="project" value="InterPro"/>
</dbReference>
<evidence type="ECO:0000256" key="10">
    <source>
        <dbReference type="PROSITE-ProRule" id="PRU00169"/>
    </source>
</evidence>
<keyword evidence="7" id="KW-0902">Two-component regulatory system</keyword>
<dbReference type="SMART" id="SM01231">
    <property type="entry name" value="H-kinase_dim"/>
    <property type="match status" value="1"/>
</dbReference>
<dbReference type="Gene3D" id="2.30.30.40">
    <property type="entry name" value="SH3 Domains"/>
    <property type="match status" value="1"/>
</dbReference>
<dbReference type="Proteomes" id="UP000294575">
    <property type="component" value="Unassembled WGS sequence"/>
</dbReference>
<evidence type="ECO:0000256" key="7">
    <source>
        <dbReference type="ARBA" id="ARBA00023012"/>
    </source>
</evidence>
<comment type="catalytic activity">
    <reaction evidence="1">
        <text>ATP + protein L-histidine = ADP + protein N-phospho-L-histidine.</text>
        <dbReference type="EC" id="2.7.13.3"/>
    </reaction>
</comment>
<keyword evidence="17" id="KW-1185">Reference proteome</keyword>
<name>A0A4V3D4Z9_9GAMM</name>
<dbReference type="PROSITE" id="PS50110">
    <property type="entry name" value="RESPONSE_REGULATORY"/>
    <property type="match status" value="1"/>
</dbReference>
<dbReference type="PANTHER" id="PTHR43395">
    <property type="entry name" value="SENSOR HISTIDINE KINASE CHEA"/>
    <property type="match status" value="1"/>
</dbReference>
<dbReference type="Gene3D" id="1.20.120.160">
    <property type="entry name" value="HPT domain"/>
    <property type="match status" value="1"/>
</dbReference>
<dbReference type="RefSeq" id="WP_101497204.1">
    <property type="nucleotide sequence ID" value="NZ_LNJZ01000008.1"/>
</dbReference>
<dbReference type="SUPFAM" id="SSF47226">
    <property type="entry name" value="Histidine-containing phosphotransfer domain, HPT domain"/>
    <property type="match status" value="1"/>
</dbReference>
<dbReference type="SMART" id="SM00387">
    <property type="entry name" value="HATPase_c"/>
    <property type="match status" value="1"/>
</dbReference>
<proteinExistence type="predicted"/>
<evidence type="ECO:0000259" key="15">
    <source>
        <dbReference type="PROSITE" id="PS50894"/>
    </source>
</evidence>
<dbReference type="PROSITE" id="PS50851">
    <property type="entry name" value="CHEW"/>
    <property type="match status" value="1"/>
</dbReference>
<evidence type="ECO:0000259" key="13">
    <source>
        <dbReference type="PROSITE" id="PS50110"/>
    </source>
</evidence>
<comment type="function">
    <text evidence="8">Involved in the transmission of sensory signals from the chemoreceptors to the flagellar motors. CheA is autophosphorylated; it can transfer its phosphate group to either CheB or CheY.</text>
</comment>
<accession>A0A4V3D4Z9</accession>
<evidence type="ECO:0000259" key="12">
    <source>
        <dbReference type="PROSITE" id="PS50109"/>
    </source>
</evidence>
<dbReference type="InterPro" id="IPR036061">
    <property type="entry name" value="CheW-like_dom_sf"/>
</dbReference>
<feature type="region of interest" description="Disordered" evidence="11">
    <location>
        <begin position="136"/>
        <end position="159"/>
    </location>
</feature>
<dbReference type="EC" id="2.7.13.3" evidence="2"/>
<dbReference type="FunFam" id="3.30.565.10:FF:000016">
    <property type="entry name" value="Chemotaxis protein CheA, putative"/>
    <property type="match status" value="1"/>
</dbReference>
<feature type="domain" description="Histidine kinase" evidence="12">
    <location>
        <begin position="234"/>
        <end position="435"/>
    </location>
</feature>
<dbReference type="GO" id="GO:0000155">
    <property type="term" value="F:phosphorelay sensor kinase activity"/>
    <property type="evidence" value="ECO:0007669"/>
    <property type="project" value="InterPro"/>
</dbReference>
<dbReference type="CDD" id="cd17546">
    <property type="entry name" value="REC_hyHK_CKI1_RcsC-like"/>
    <property type="match status" value="1"/>
</dbReference>
<dbReference type="SUPFAM" id="SSF52172">
    <property type="entry name" value="CheY-like"/>
    <property type="match status" value="1"/>
</dbReference>
<dbReference type="SUPFAM" id="SSF55874">
    <property type="entry name" value="ATPase domain of HSP90 chaperone/DNA topoisomerase II/histidine kinase"/>
    <property type="match status" value="1"/>
</dbReference>
<keyword evidence="4 10" id="KW-0597">Phosphoprotein</keyword>
<dbReference type="InterPro" id="IPR036890">
    <property type="entry name" value="HATPase_C_sf"/>
</dbReference>
<evidence type="ECO:0000256" key="6">
    <source>
        <dbReference type="ARBA" id="ARBA00022777"/>
    </source>
</evidence>
<dbReference type="Pfam" id="PF01584">
    <property type="entry name" value="CheW"/>
    <property type="match status" value="1"/>
</dbReference>
<gene>
    <name evidence="16" type="ORF">DFQ45_105108</name>
</gene>
<evidence type="ECO:0000256" key="3">
    <source>
        <dbReference type="ARBA" id="ARBA00021495"/>
    </source>
</evidence>
<dbReference type="InterPro" id="IPR036641">
    <property type="entry name" value="HPT_dom_sf"/>
</dbReference>
<evidence type="ECO:0000256" key="2">
    <source>
        <dbReference type="ARBA" id="ARBA00012438"/>
    </source>
</evidence>
<evidence type="ECO:0000313" key="17">
    <source>
        <dbReference type="Proteomes" id="UP000294575"/>
    </source>
</evidence>
<evidence type="ECO:0000256" key="5">
    <source>
        <dbReference type="ARBA" id="ARBA00022679"/>
    </source>
</evidence>
<evidence type="ECO:0000256" key="11">
    <source>
        <dbReference type="SAM" id="MobiDB-lite"/>
    </source>
</evidence>
<comment type="caution">
    <text evidence="16">The sequence shown here is derived from an EMBL/GenBank/DDBJ whole genome shotgun (WGS) entry which is preliminary data.</text>
</comment>
<sequence>MALDIKKFIHRFIDEAREQLRMLEEGLGQLGAQNGDSELVNSLFRAAHTLKGSSRMLKLLSISDTAHSLEDVLGALRERKIGLDDATRDLMLEAVDNLGNLVEHLASQPNPASLPEKSVSLCQRLSRAASGDAAAPLADTAEFAPAQPPTETRPGPMLRSADSVRLKLDSLEQLIRLMSEVTISQAGLRELLDDARQLARNWDATSLHSGNDSRLFADYQQLYQNLRDLIGAQESLVQNLHEQSLSLRMLPLTQILEPARKLVRELGRELEKPVELQILGEDIELDRLLIEQLTEPVQHLLRNALDHGLENAAQRQAAGKNAKGLIRIHARQDGGWVSIDISDDGAGLNVDKIRQKALRQQLFTEEELAKKSSAELKNLIFLPGFSTSSLITELSGRGVGLDVVKRNVEELQGMIEVTSTEGGGTTFNLRLPLTLAMLRILLVEAGNHLLAFTAQHVVEMIYVDEQAMLDIAERQVFVLRNEFIPVFEPATLIGLPEKRSGIRPKADSRQQLMLVLQVQHEKIALRIDHMVDERDLVIKPLPAHLARQPLVAGIVNHDYRQLVSLLHAPQLFSLAQRSRGHTRNNIHQPDKRLHVLVVDDSLNTREIEKDLLEAWGYQVTLAEDGQDGLNKARTGDFDAILTDVEMPVMDGFTLTSHLRQEERYRHTPIIIITSREKESDRRRGIEVGADAYIVKGSFDQNSLIDTLKVLLG</sequence>
<dbReference type="CDD" id="cd00088">
    <property type="entry name" value="HPT"/>
    <property type="match status" value="1"/>
</dbReference>
<evidence type="ECO:0000313" key="16">
    <source>
        <dbReference type="EMBL" id="TDQ38197.1"/>
    </source>
</evidence>
<evidence type="ECO:0000256" key="4">
    <source>
        <dbReference type="ARBA" id="ARBA00022553"/>
    </source>
</evidence>
<dbReference type="InterPro" id="IPR004358">
    <property type="entry name" value="Sig_transdc_His_kin-like_C"/>
</dbReference>
<feature type="modified residue" description="4-aspartylphosphate" evidence="10">
    <location>
        <position position="643"/>
    </location>
</feature>
<dbReference type="SMART" id="SM00448">
    <property type="entry name" value="REC"/>
    <property type="match status" value="1"/>
</dbReference>
<evidence type="ECO:0000256" key="9">
    <source>
        <dbReference type="PROSITE-ProRule" id="PRU00110"/>
    </source>
</evidence>
<dbReference type="InterPro" id="IPR004105">
    <property type="entry name" value="CheA-like_dim"/>
</dbReference>
<keyword evidence="5" id="KW-0808">Transferase</keyword>
<dbReference type="PROSITE" id="PS50894">
    <property type="entry name" value="HPT"/>
    <property type="match status" value="1"/>
</dbReference>
<dbReference type="EMBL" id="SNYK01000005">
    <property type="protein sequence ID" value="TDQ38197.1"/>
    <property type="molecule type" value="Genomic_DNA"/>
</dbReference>
<dbReference type="InterPro" id="IPR002545">
    <property type="entry name" value="CheW-lke_dom"/>
</dbReference>
<dbReference type="InterPro" id="IPR011006">
    <property type="entry name" value="CheY-like_superfamily"/>
</dbReference>
<feature type="modified residue" description="Phosphohistidine" evidence="9">
    <location>
        <position position="48"/>
    </location>
</feature>
<dbReference type="SUPFAM" id="SSF50341">
    <property type="entry name" value="CheW-like"/>
    <property type="match status" value="1"/>
</dbReference>
<dbReference type="Pfam" id="PF01627">
    <property type="entry name" value="Hpt"/>
    <property type="match status" value="1"/>
</dbReference>
<dbReference type="Gene3D" id="3.30.565.10">
    <property type="entry name" value="Histidine kinase-like ATPase, C-terminal domain"/>
    <property type="match status" value="1"/>
</dbReference>
<organism evidence="16 17">
    <name type="scientific">Thiopseudomonas denitrificans</name>
    <dbReference type="NCBI Taxonomy" id="1501432"/>
    <lineage>
        <taxon>Bacteria</taxon>
        <taxon>Pseudomonadati</taxon>
        <taxon>Pseudomonadota</taxon>
        <taxon>Gammaproteobacteria</taxon>
        <taxon>Pseudomonadales</taxon>
        <taxon>Pseudomonadaceae</taxon>
        <taxon>Thiopseudomonas</taxon>
    </lineage>
</organism>
<evidence type="ECO:0000259" key="14">
    <source>
        <dbReference type="PROSITE" id="PS50851"/>
    </source>
</evidence>
<dbReference type="GO" id="GO:0006935">
    <property type="term" value="P:chemotaxis"/>
    <property type="evidence" value="ECO:0007669"/>
    <property type="project" value="InterPro"/>
</dbReference>
<dbReference type="SMART" id="SM00260">
    <property type="entry name" value="CheW"/>
    <property type="match status" value="1"/>
</dbReference>
<dbReference type="AlphaFoldDB" id="A0A4V3D4Z9"/>
<dbReference type="Pfam" id="PF02518">
    <property type="entry name" value="HATPase_c"/>
    <property type="match status" value="1"/>
</dbReference>
<dbReference type="InterPro" id="IPR051315">
    <property type="entry name" value="Bact_Chemotaxis_CheA"/>
</dbReference>
<dbReference type="OrthoDB" id="9803176at2"/>
<dbReference type="PRINTS" id="PR00344">
    <property type="entry name" value="BCTRLSENSOR"/>
</dbReference>
<protein>
    <recommendedName>
        <fullName evidence="3">Chemotaxis protein CheA</fullName>
        <ecNumber evidence="2">2.7.13.3</ecNumber>
    </recommendedName>
</protein>
<evidence type="ECO:0000256" key="8">
    <source>
        <dbReference type="ARBA" id="ARBA00035100"/>
    </source>
</evidence>
<feature type="domain" description="CheW-like" evidence="14">
    <location>
        <begin position="437"/>
        <end position="577"/>
    </location>
</feature>
<dbReference type="InterPro" id="IPR003594">
    <property type="entry name" value="HATPase_dom"/>
</dbReference>
<dbReference type="Pfam" id="PF00072">
    <property type="entry name" value="Response_reg"/>
    <property type="match status" value="1"/>
</dbReference>
<feature type="domain" description="HPt" evidence="15">
    <location>
        <begin position="1"/>
        <end position="108"/>
    </location>
</feature>
<feature type="domain" description="Response regulatory" evidence="13">
    <location>
        <begin position="594"/>
        <end position="710"/>
    </location>
</feature>
<dbReference type="InterPro" id="IPR008207">
    <property type="entry name" value="Sig_transdc_His_kin_Hpt_dom"/>
</dbReference>
<dbReference type="PANTHER" id="PTHR43395:SF1">
    <property type="entry name" value="CHEMOTAXIS PROTEIN CHEA"/>
    <property type="match status" value="1"/>
</dbReference>
<dbReference type="PROSITE" id="PS50109">
    <property type="entry name" value="HIS_KIN"/>
    <property type="match status" value="1"/>
</dbReference>